<feature type="compositionally biased region" description="Basic and acidic residues" evidence="4">
    <location>
        <begin position="1088"/>
        <end position="1107"/>
    </location>
</feature>
<dbReference type="PANTHER" id="PTHR23359">
    <property type="entry name" value="NUCLEOTIDE KINASE"/>
    <property type="match status" value="1"/>
</dbReference>
<dbReference type="CDD" id="cd01428">
    <property type="entry name" value="ADK"/>
    <property type="match status" value="1"/>
</dbReference>
<feature type="region of interest" description="Disordered" evidence="4">
    <location>
        <begin position="213"/>
        <end position="246"/>
    </location>
</feature>
<dbReference type="EMBL" id="JAIWYP010000011">
    <property type="protein sequence ID" value="KAH3738544.1"/>
    <property type="molecule type" value="Genomic_DNA"/>
</dbReference>
<proteinExistence type="predicted"/>
<feature type="region of interest" description="Disordered" evidence="4">
    <location>
        <begin position="1060"/>
        <end position="1135"/>
    </location>
</feature>
<name>A0A9D4D5W1_DREPO</name>
<comment type="caution">
    <text evidence="6">The sequence shown here is derived from an EMBL/GenBank/DDBJ whole genome shotgun (WGS) entry which is preliminary data.</text>
</comment>
<evidence type="ECO:0000259" key="5">
    <source>
        <dbReference type="Pfam" id="PF17213"/>
    </source>
</evidence>
<keyword evidence="1" id="KW-0808">Transferase</keyword>
<protein>
    <recommendedName>
        <fullName evidence="5">Hydin adenylate kinase-like domain-containing protein</fullName>
    </recommendedName>
</protein>
<feature type="region of interest" description="Disordered" evidence="4">
    <location>
        <begin position="909"/>
        <end position="954"/>
    </location>
</feature>
<reference evidence="6" key="1">
    <citation type="journal article" date="2019" name="bioRxiv">
        <title>The Genome of the Zebra Mussel, Dreissena polymorpha: A Resource for Invasive Species Research.</title>
        <authorList>
            <person name="McCartney M.A."/>
            <person name="Auch B."/>
            <person name="Kono T."/>
            <person name="Mallez S."/>
            <person name="Zhang Y."/>
            <person name="Obille A."/>
            <person name="Becker A."/>
            <person name="Abrahante J.E."/>
            <person name="Garbe J."/>
            <person name="Badalamenti J.P."/>
            <person name="Herman A."/>
            <person name="Mangelson H."/>
            <person name="Liachko I."/>
            <person name="Sullivan S."/>
            <person name="Sone E.D."/>
            <person name="Koren S."/>
            <person name="Silverstein K.A.T."/>
            <person name="Beckman K.B."/>
            <person name="Gohl D.M."/>
        </authorList>
    </citation>
    <scope>NUCLEOTIDE SEQUENCE</scope>
    <source>
        <strain evidence="6">Duluth1</strain>
        <tissue evidence="6">Whole animal</tissue>
    </source>
</reference>
<feature type="compositionally biased region" description="Basic and acidic residues" evidence="4">
    <location>
        <begin position="753"/>
        <end position="788"/>
    </location>
</feature>
<feature type="region of interest" description="Disordered" evidence="4">
    <location>
        <begin position="505"/>
        <end position="624"/>
    </location>
</feature>
<feature type="compositionally biased region" description="Acidic residues" evidence="4">
    <location>
        <begin position="1064"/>
        <end position="1082"/>
    </location>
</feature>
<dbReference type="Pfam" id="PF17213">
    <property type="entry name" value="Hydin_ADK"/>
    <property type="match status" value="1"/>
</dbReference>
<gene>
    <name evidence="6" type="ORF">DPMN_045181</name>
</gene>
<sequence length="1226" mass="140213">MADTGQTAGVKELEKNMAEIKPAPNMEAVSVTDSSQNLADISAMLKKIDYDPYNEDETELRFLHSKPTCFIVLGKPGAGKTTLAKRLAMDWKCELISSTQLLQQHIDMQTEFGVNCLKILLKGEAVPEEMIIKMLEDKINSPEVAHHGYILDDFPTLSEATMTVKDQLELIKNWKLKPDFIINLKIPDKDLEKRRVGMRVDPVTGDVYTADIYNPEKPVKEEKETEGEGEEEEEEEEAEETPEDLLEEEMVPELPAEVLERIITRPEDLPEQVDKHIRKFKVNLLRLLEEYMGDHDQQYLIEMDANQTSNNLFKQLQSRLNCFVLRPAAVPIRLHDPEEEEIPEEIETDELMRTLAPKQMVAPRFRWRRSRWLRNCPVALHEGNIVPGKPDLAVSFLDKVYCLSSPEAMEKFLKNPRPYLLPPQPRPPCKIAVLGAPYSGKTTFSHLLAQKYGANVLDMEKLVLPRMESEKKKAVEKTRKDAVEAAIVQVKTKLKEQMEAELAAKEAAEAAERERAEREAAEREEAKAEEEEDQTEDGEAEASDNEATADKDSSEAKPSETSGTESDALKIAGETEQKPAPEEGKPAAPESDKPAQSLDRGEDIESETQEGSIVSSSQGEPKEAGVVVPEVEADHPDVVAIVEKAVQEAERQVITLAPEIYLEIMEESIKDAEKQMRETKPDGPLHGGWILDNFPNTRDQWNLCIEKNIVPDDVIVLKDSGESNFLMKRFYHMNKQDIDERIRVRIKEEEERKRRMEEERRRREEKERLKEEEEAKKRAEEEKKRKEEEGEAGEEEGEEEEDDATETEQPTEGTTDGGDSAEENRVEFKEEEKVPDGPEMEVYKERRKEYDRDFPNILATISGGSSIEIMQLEVEVTKGEDSKAEAAKIEDLLEEASTNVERLFKYQGWEYAGQDNDEEAEDDEAERAEQEEEEEEAEAEEEDPNRSKKKPLGDTNHYCPVALKEDNVLFPGNPEVAARFREKVYYFATMEHRERFLANPDEFLPRDSCPKAPPVRLLLLGPRGAGKTLHGRQLARKLGLFHISFKDRLQELIMHKTKKRIGPEYEEDNEVEPPEEEDEDEASAVTDPEGKPVREKTQDTTKSTDQDESKEEEEIEYTEEEEAIKNNLESDDPLSEDVLNNILPQWWKKEPFKSTGFILEGFPRTAEECKYLAEAGLFPDASVILTVEDTDVIARLLPPRLDKWRVKRDKRLERKKKKKEKALKKK</sequence>
<evidence type="ECO:0000256" key="1">
    <source>
        <dbReference type="ARBA" id="ARBA00022679"/>
    </source>
</evidence>
<dbReference type="GO" id="GO:0019205">
    <property type="term" value="F:nucleobase-containing compound kinase activity"/>
    <property type="evidence" value="ECO:0007669"/>
    <property type="project" value="InterPro"/>
</dbReference>
<feature type="compositionally biased region" description="Acidic residues" evidence="4">
    <location>
        <begin position="224"/>
        <end position="246"/>
    </location>
</feature>
<dbReference type="AlphaFoldDB" id="A0A9D4D5W1"/>
<keyword evidence="3" id="KW-0418">Kinase</keyword>
<keyword evidence="2" id="KW-0547">Nucleotide-binding</keyword>
<feature type="non-terminal residue" evidence="6">
    <location>
        <position position="1226"/>
    </location>
</feature>
<feature type="compositionally biased region" description="Basic and acidic residues" evidence="4">
    <location>
        <begin position="573"/>
        <end position="603"/>
    </location>
</feature>
<dbReference type="InterPro" id="IPR033768">
    <property type="entry name" value="Hydin_ADK"/>
</dbReference>
<accession>A0A9D4D5W1</accession>
<dbReference type="GO" id="GO:0006139">
    <property type="term" value="P:nucleobase-containing compound metabolic process"/>
    <property type="evidence" value="ECO:0007669"/>
    <property type="project" value="InterPro"/>
</dbReference>
<feature type="compositionally biased region" description="Acidic residues" evidence="4">
    <location>
        <begin position="527"/>
        <end position="544"/>
    </location>
</feature>
<evidence type="ECO:0000256" key="4">
    <source>
        <dbReference type="SAM" id="MobiDB-lite"/>
    </source>
</evidence>
<evidence type="ECO:0000256" key="2">
    <source>
        <dbReference type="ARBA" id="ARBA00022741"/>
    </source>
</evidence>
<dbReference type="GO" id="GO:0005524">
    <property type="term" value="F:ATP binding"/>
    <property type="evidence" value="ECO:0007669"/>
    <property type="project" value="InterPro"/>
</dbReference>
<feature type="compositionally biased region" description="Acidic residues" evidence="4">
    <location>
        <begin position="915"/>
        <end position="943"/>
    </location>
</feature>
<evidence type="ECO:0000256" key="3">
    <source>
        <dbReference type="ARBA" id="ARBA00022777"/>
    </source>
</evidence>
<feature type="region of interest" description="Disordered" evidence="4">
    <location>
        <begin position="753"/>
        <end position="853"/>
    </location>
</feature>
<dbReference type="Gene3D" id="3.40.50.300">
    <property type="entry name" value="P-loop containing nucleotide triphosphate hydrolases"/>
    <property type="match status" value="4"/>
</dbReference>
<organism evidence="6 7">
    <name type="scientific">Dreissena polymorpha</name>
    <name type="common">Zebra mussel</name>
    <name type="synonym">Mytilus polymorpha</name>
    <dbReference type="NCBI Taxonomy" id="45954"/>
    <lineage>
        <taxon>Eukaryota</taxon>
        <taxon>Metazoa</taxon>
        <taxon>Spiralia</taxon>
        <taxon>Lophotrochozoa</taxon>
        <taxon>Mollusca</taxon>
        <taxon>Bivalvia</taxon>
        <taxon>Autobranchia</taxon>
        <taxon>Heteroconchia</taxon>
        <taxon>Euheterodonta</taxon>
        <taxon>Imparidentia</taxon>
        <taxon>Neoheterodontei</taxon>
        <taxon>Myida</taxon>
        <taxon>Dreissenoidea</taxon>
        <taxon>Dreissenidae</taxon>
        <taxon>Dreissena</taxon>
    </lineage>
</organism>
<dbReference type="Pfam" id="PF00406">
    <property type="entry name" value="ADK"/>
    <property type="match status" value="1"/>
</dbReference>
<feature type="compositionally biased region" description="Acidic residues" evidence="4">
    <location>
        <begin position="1108"/>
        <end position="1122"/>
    </location>
</feature>
<feature type="compositionally biased region" description="Acidic residues" evidence="4">
    <location>
        <begin position="789"/>
        <end position="806"/>
    </location>
</feature>
<feature type="domain" description="Hydin adenylate kinase-like" evidence="5">
    <location>
        <begin position="431"/>
        <end position="566"/>
    </location>
</feature>
<dbReference type="SUPFAM" id="SSF52540">
    <property type="entry name" value="P-loop containing nucleoside triphosphate hydrolases"/>
    <property type="match status" value="3"/>
</dbReference>
<evidence type="ECO:0000313" key="7">
    <source>
        <dbReference type="Proteomes" id="UP000828390"/>
    </source>
</evidence>
<feature type="compositionally biased region" description="Polar residues" evidence="4">
    <location>
        <begin position="609"/>
        <end position="619"/>
    </location>
</feature>
<evidence type="ECO:0000313" key="6">
    <source>
        <dbReference type="EMBL" id="KAH3738544.1"/>
    </source>
</evidence>
<dbReference type="InterPro" id="IPR000850">
    <property type="entry name" value="Adenylat/UMP-CMP_kin"/>
</dbReference>
<dbReference type="Proteomes" id="UP000828390">
    <property type="component" value="Unassembled WGS sequence"/>
</dbReference>
<keyword evidence="7" id="KW-1185">Reference proteome</keyword>
<reference evidence="6" key="2">
    <citation type="submission" date="2020-11" db="EMBL/GenBank/DDBJ databases">
        <authorList>
            <person name="McCartney M.A."/>
            <person name="Auch B."/>
            <person name="Kono T."/>
            <person name="Mallez S."/>
            <person name="Becker A."/>
            <person name="Gohl D.M."/>
            <person name="Silverstein K.A.T."/>
            <person name="Koren S."/>
            <person name="Bechman K.B."/>
            <person name="Herman A."/>
            <person name="Abrahante J.E."/>
            <person name="Garbe J."/>
        </authorList>
    </citation>
    <scope>NUCLEOTIDE SEQUENCE</scope>
    <source>
        <strain evidence="6">Duluth1</strain>
        <tissue evidence="6">Whole animal</tissue>
    </source>
</reference>
<feature type="compositionally biased region" description="Basic and acidic residues" evidence="4">
    <location>
        <begin position="505"/>
        <end position="526"/>
    </location>
</feature>
<feature type="compositionally biased region" description="Basic and acidic residues" evidence="4">
    <location>
        <begin position="548"/>
        <end position="558"/>
    </location>
</feature>
<dbReference type="InterPro" id="IPR027417">
    <property type="entry name" value="P-loop_NTPase"/>
</dbReference>
<feature type="compositionally biased region" description="Basic and acidic residues" evidence="4">
    <location>
        <begin position="822"/>
        <end position="853"/>
    </location>
</feature>